<sequence>MAHTIYNNEVLSNKVKGFLDTNLDMSTFYTHDDSLTESAGMKKTINVYDATGQVRTVLQGEGNLETDDVAVSFTPVEYIVGTTQGRLVVFDEEIMKDPMTLDTGLSKLSANMTNEITSKFYVELGKTTQTMEYPIAGINFDVIVDATALFGENEEGLYMLINPTQKAQLRKTLKDDLKYSEGFTRTGYIGSVNNIPVFTSNAVPADTAFIANPEAVTVFTKKEVETEQERDANLRKTSIYNRMVNVVALTDNSKVVKLTKALA</sequence>
<proteinExistence type="predicted"/>
<comment type="caution">
    <text evidence="1">The sequence shown here is derived from an EMBL/GenBank/DDBJ whole genome shotgun (WGS) entry which is preliminary data.</text>
</comment>
<dbReference type="SUPFAM" id="SSF56563">
    <property type="entry name" value="Major capsid protein gp5"/>
    <property type="match status" value="1"/>
</dbReference>
<name>A0A644Y9P1_9ZZZZ</name>
<evidence type="ECO:0008006" key="2">
    <source>
        <dbReference type="Google" id="ProtNLM"/>
    </source>
</evidence>
<evidence type="ECO:0000313" key="1">
    <source>
        <dbReference type="EMBL" id="MPM22824.1"/>
    </source>
</evidence>
<dbReference type="EMBL" id="VSSQ01003893">
    <property type="protein sequence ID" value="MPM22824.1"/>
    <property type="molecule type" value="Genomic_DNA"/>
</dbReference>
<reference evidence="1" key="1">
    <citation type="submission" date="2019-08" db="EMBL/GenBank/DDBJ databases">
        <authorList>
            <person name="Kucharzyk K."/>
            <person name="Murdoch R.W."/>
            <person name="Higgins S."/>
            <person name="Loffler F."/>
        </authorList>
    </citation>
    <scope>NUCLEOTIDE SEQUENCE</scope>
</reference>
<gene>
    <name evidence="1" type="ORF">SDC9_69283</name>
</gene>
<organism evidence="1">
    <name type="scientific">bioreactor metagenome</name>
    <dbReference type="NCBI Taxonomy" id="1076179"/>
    <lineage>
        <taxon>unclassified sequences</taxon>
        <taxon>metagenomes</taxon>
        <taxon>ecological metagenomes</taxon>
    </lineage>
</organism>
<dbReference type="AlphaFoldDB" id="A0A644Y9P1"/>
<accession>A0A644Y9P1</accession>
<protein>
    <recommendedName>
        <fullName evidence="2">Major capsid protein</fullName>
    </recommendedName>
</protein>